<keyword evidence="1" id="KW-0472">Membrane</keyword>
<gene>
    <name evidence="2" type="ORF">MNBD_GAMMA21-804</name>
</gene>
<reference evidence="2" key="1">
    <citation type="submission" date="2018-06" db="EMBL/GenBank/DDBJ databases">
        <authorList>
            <person name="Zhirakovskaya E."/>
        </authorList>
    </citation>
    <scope>NUCLEOTIDE SEQUENCE</scope>
</reference>
<keyword evidence="1" id="KW-0812">Transmembrane</keyword>
<evidence type="ECO:0000256" key="1">
    <source>
        <dbReference type="SAM" id="Phobius"/>
    </source>
</evidence>
<sequence>MNAMYFGMGFFWLVPILIVGLLAWGLASALKEVPIRKRK</sequence>
<dbReference type="AlphaFoldDB" id="A0A3B1AEW5"/>
<dbReference type="EMBL" id="UOFR01000059">
    <property type="protein sequence ID" value="VAW98433.1"/>
    <property type="molecule type" value="Genomic_DNA"/>
</dbReference>
<accession>A0A3B1AEW5</accession>
<feature type="transmembrane region" description="Helical" evidence="1">
    <location>
        <begin position="6"/>
        <end position="30"/>
    </location>
</feature>
<protein>
    <submittedName>
        <fullName evidence="2">Uncharacterized protein</fullName>
    </submittedName>
</protein>
<keyword evidence="1" id="KW-1133">Transmembrane helix</keyword>
<proteinExistence type="predicted"/>
<organism evidence="2">
    <name type="scientific">hydrothermal vent metagenome</name>
    <dbReference type="NCBI Taxonomy" id="652676"/>
    <lineage>
        <taxon>unclassified sequences</taxon>
        <taxon>metagenomes</taxon>
        <taxon>ecological metagenomes</taxon>
    </lineage>
</organism>
<name>A0A3B1AEW5_9ZZZZ</name>
<evidence type="ECO:0000313" key="2">
    <source>
        <dbReference type="EMBL" id="VAW98433.1"/>
    </source>
</evidence>